<dbReference type="InterPro" id="IPR017972">
    <property type="entry name" value="Cyt_P450_CS"/>
</dbReference>
<evidence type="ECO:0000313" key="4">
    <source>
        <dbReference type="EMBL" id="GIH35779.1"/>
    </source>
</evidence>
<keyword evidence="2" id="KW-0503">Monooxygenase</keyword>
<dbReference type="RefSeq" id="WP_204288475.1">
    <property type="nucleotide sequence ID" value="NZ_BAABEJ010000004.1"/>
</dbReference>
<dbReference type="EMBL" id="BOOB01000050">
    <property type="protein sequence ID" value="GIH35779.1"/>
    <property type="molecule type" value="Genomic_DNA"/>
</dbReference>
<keyword evidence="2" id="KW-0479">Metal-binding</keyword>
<sequence>MDLQSALAWLMGPEGIEDPYPAYQALHEHGPVVQVTDSMFVVVGYDAANQILRDPSISVVNEARLDRDWPAWRTNRAATLLTETVLLTDPPDHGRVRPLLAGWFSARRVADLRGFVREQSDRLADGVAGRCAKDGVADLVKDFALPLPVWIMCHILGVPPSDHRWFEERAGDLLIVMEASPQPEELERGNRTTREIEAYMTDLVAARRRRPADDLPSALVAAHDRDRTALTAQEILSHLVLLMAAALDSTAYLLANGLLHLLRHPEHATRLRADDGFAQPYVEELLRWDAPSQFTVRRATSTMRVAGTTLPPDAEILILLGAVNRDPRRFDSPQEFRPDRPGNHSLSFSAGPHFCFGAPLARLEAQIALPAVLRRLPDLTLAGEPTRLNRRAIRWYGRVPATATQTTPQTTTGAVPQTVSVA</sequence>
<reference evidence="4 5" key="1">
    <citation type="submission" date="2021-01" db="EMBL/GenBank/DDBJ databases">
        <title>Whole genome shotgun sequence of Microbispora amethystogenes NBRC 101907.</title>
        <authorList>
            <person name="Komaki H."/>
            <person name="Tamura T."/>
        </authorList>
    </citation>
    <scope>NUCLEOTIDE SEQUENCE [LARGE SCALE GENOMIC DNA]</scope>
    <source>
        <strain evidence="4 5">NBRC 101907</strain>
    </source>
</reference>
<dbReference type="PRINTS" id="PR00359">
    <property type="entry name" value="BP450"/>
</dbReference>
<dbReference type="Gene3D" id="1.10.630.10">
    <property type="entry name" value="Cytochrome P450"/>
    <property type="match status" value="1"/>
</dbReference>
<evidence type="ECO:0000256" key="1">
    <source>
        <dbReference type="ARBA" id="ARBA00010617"/>
    </source>
</evidence>
<dbReference type="CDD" id="cd20625">
    <property type="entry name" value="CYP164-like"/>
    <property type="match status" value="1"/>
</dbReference>
<dbReference type="PANTHER" id="PTHR46696">
    <property type="entry name" value="P450, PUTATIVE (EUROFUNG)-RELATED"/>
    <property type="match status" value="1"/>
</dbReference>
<dbReference type="InterPro" id="IPR002397">
    <property type="entry name" value="Cyt_P450_B"/>
</dbReference>
<comment type="caution">
    <text evidence="4">The sequence shown here is derived from an EMBL/GenBank/DDBJ whole genome shotgun (WGS) entry which is preliminary data.</text>
</comment>
<protein>
    <submittedName>
        <fullName evidence="4">Cytochrome P450</fullName>
    </submittedName>
</protein>
<dbReference type="PROSITE" id="PS00086">
    <property type="entry name" value="CYTOCHROME_P450"/>
    <property type="match status" value="1"/>
</dbReference>
<name>A0ABQ4FLU1_9ACTN</name>
<keyword evidence="5" id="KW-1185">Reference proteome</keyword>
<keyword evidence="2" id="KW-0560">Oxidoreductase</keyword>
<evidence type="ECO:0000256" key="3">
    <source>
        <dbReference type="SAM" id="MobiDB-lite"/>
    </source>
</evidence>
<dbReference type="PANTHER" id="PTHR46696:SF1">
    <property type="entry name" value="CYTOCHROME P450 YJIB-RELATED"/>
    <property type="match status" value="1"/>
</dbReference>
<feature type="region of interest" description="Disordered" evidence="3">
    <location>
        <begin position="403"/>
        <end position="422"/>
    </location>
</feature>
<accession>A0ABQ4FLU1</accession>
<evidence type="ECO:0000256" key="2">
    <source>
        <dbReference type="RuleBase" id="RU000461"/>
    </source>
</evidence>
<keyword evidence="2" id="KW-0408">Iron</keyword>
<dbReference type="InterPro" id="IPR036396">
    <property type="entry name" value="Cyt_P450_sf"/>
</dbReference>
<organism evidence="4 5">
    <name type="scientific">Microbispora amethystogenes</name>
    <dbReference type="NCBI Taxonomy" id="1427754"/>
    <lineage>
        <taxon>Bacteria</taxon>
        <taxon>Bacillati</taxon>
        <taxon>Actinomycetota</taxon>
        <taxon>Actinomycetes</taxon>
        <taxon>Streptosporangiales</taxon>
        <taxon>Streptosporangiaceae</taxon>
        <taxon>Microbispora</taxon>
    </lineage>
</organism>
<dbReference type="Pfam" id="PF00067">
    <property type="entry name" value="p450"/>
    <property type="match status" value="2"/>
</dbReference>
<dbReference type="SUPFAM" id="SSF48264">
    <property type="entry name" value="Cytochrome P450"/>
    <property type="match status" value="1"/>
</dbReference>
<dbReference type="Proteomes" id="UP000651728">
    <property type="component" value="Unassembled WGS sequence"/>
</dbReference>
<comment type="similarity">
    <text evidence="1 2">Belongs to the cytochrome P450 family.</text>
</comment>
<proteinExistence type="inferred from homology"/>
<dbReference type="InterPro" id="IPR001128">
    <property type="entry name" value="Cyt_P450"/>
</dbReference>
<keyword evidence="2" id="KW-0349">Heme</keyword>
<evidence type="ECO:0000313" key="5">
    <source>
        <dbReference type="Proteomes" id="UP000651728"/>
    </source>
</evidence>
<gene>
    <name evidence="4" type="ORF">Mam01_59430</name>
</gene>